<dbReference type="SMART" id="SM00028">
    <property type="entry name" value="TPR"/>
    <property type="match status" value="2"/>
</dbReference>
<organism evidence="3 4">
    <name type="scientific">Marivirga lumbricoides</name>
    <dbReference type="NCBI Taxonomy" id="1046115"/>
    <lineage>
        <taxon>Bacteria</taxon>
        <taxon>Pseudomonadati</taxon>
        <taxon>Bacteroidota</taxon>
        <taxon>Cytophagia</taxon>
        <taxon>Cytophagales</taxon>
        <taxon>Marivirgaceae</taxon>
        <taxon>Marivirga</taxon>
    </lineage>
</organism>
<dbReference type="PROSITE" id="PS50005">
    <property type="entry name" value="TPR"/>
    <property type="match status" value="1"/>
</dbReference>
<reference evidence="3 4" key="1">
    <citation type="submission" date="2018-03" db="EMBL/GenBank/DDBJ databases">
        <title>Cross-interface Injection: A General Nanoliter Liquid Handling Method Applied to Single Cells Genome Amplification Automated Nanoliter Liquid Handling Applied to Single Cell Multiple Displacement Amplification.</title>
        <authorList>
            <person name="Yun J."/>
            <person name="Xu P."/>
            <person name="Xu J."/>
            <person name="Dai X."/>
            <person name="Wang Y."/>
            <person name="Zheng X."/>
            <person name="Cao C."/>
            <person name="Yi Q."/>
            <person name="Zhu Y."/>
            <person name="Wang L."/>
            <person name="Dong Z."/>
            <person name="Huang Y."/>
            <person name="Huang L."/>
            <person name="Du W."/>
        </authorList>
    </citation>
    <scope>NUCLEOTIDE SEQUENCE [LARGE SCALE GENOMIC DNA]</scope>
    <source>
        <strain evidence="3 4">Z-D1-2</strain>
    </source>
</reference>
<evidence type="ECO:0000313" key="3">
    <source>
        <dbReference type="EMBL" id="PTB95720.1"/>
    </source>
</evidence>
<protein>
    <submittedName>
        <fullName evidence="3">Uncharacterized protein</fullName>
    </submittedName>
</protein>
<feature type="repeat" description="TPR" evidence="1">
    <location>
        <begin position="189"/>
        <end position="222"/>
    </location>
</feature>
<gene>
    <name evidence="3" type="ORF">C9994_10520</name>
</gene>
<feature type="chain" id="PRO_5015587715" evidence="2">
    <location>
        <begin position="25"/>
        <end position="235"/>
    </location>
</feature>
<comment type="caution">
    <text evidence="3">The sequence shown here is derived from an EMBL/GenBank/DDBJ whole genome shotgun (WGS) entry which is preliminary data.</text>
</comment>
<dbReference type="SUPFAM" id="SSF48452">
    <property type="entry name" value="TPR-like"/>
    <property type="match status" value="1"/>
</dbReference>
<dbReference type="Pfam" id="PF00515">
    <property type="entry name" value="TPR_1"/>
    <property type="match status" value="1"/>
</dbReference>
<accession>A0A2T4DPI4</accession>
<feature type="signal peptide" evidence="2">
    <location>
        <begin position="1"/>
        <end position="24"/>
    </location>
</feature>
<dbReference type="InterPro" id="IPR011990">
    <property type="entry name" value="TPR-like_helical_dom_sf"/>
</dbReference>
<proteinExistence type="predicted"/>
<evidence type="ECO:0000256" key="1">
    <source>
        <dbReference type="PROSITE-ProRule" id="PRU00339"/>
    </source>
</evidence>
<sequence>MKNQILKSLVIIITLVAANYQAGAQTAKEVSYQAYLTNSEELWKLAIKKADNPWSKALACYGLLNFTMVAQNEKLFDDYLDTTLDLLEESENDEKYKAEALALRASIYGFIMGYSPWKGMLYGPKSSSAINEALKLSKTSGIVWMVQGSSLFYTPESFGGDKAEAEKAFEKSIESYENNGDTLTHWLYLNALANLGRTYYANGKHNHAIATYEKALAIEPQYHWVSKVLLPQVKK</sequence>
<dbReference type="Proteomes" id="UP000240608">
    <property type="component" value="Unassembled WGS sequence"/>
</dbReference>
<keyword evidence="1" id="KW-0802">TPR repeat</keyword>
<dbReference type="InterPro" id="IPR019734">
    <property type="entry name" value="TPR_rpt"/>
</dbReference>
<dbReference type="PROSITE" id="PS50293">
    <property type="entry name" value="TPR_REGION"/>
    <property type="match status" value="1"/>
</dbReference>
<dbReference type="AlphaFoldDB" id="A0A2T4DPI4"/>
<dbReference type="Gene3D" id="1.25.40.10">
    <property type="entry name" value="Tetratricopeptide repeat domain"/>
    <property type="match status" value="1"/>
</dbReference>
<evidence type="ECO:0000313" key="4">
    <source>
        <dbReference type="Proteomes" id="UP000240608"/>
    </source>
</evidence>
<name>A0A2T4DPI4_9BACT</name>
<evidence type="ECO:0000256" key="2">
    <source>
        <dbReference type="SAM" id="SignalP"/>
    </source>
</evidence>
<keyword evidence="2" id="KW-0732">Signal</keyword>
<dbReference type="EMBL" id="PYVU01000091">
    <property type="protein sequence ID" value="PTB95720.1"/>
    <property type="molecule type" value="Genomic_DNA"/>
</dbReference>